<dbReference type="OrthoDB" id="272604at2759"/>
<accession>A0A061IYV8</accession>
<organism evidence="3 4">
    <name type="scientific">Trypanosoma rangeli SC58</name>
    <dbReference type="NCBI Taxonomy" id="429131"/>
    <lineage>
        <taxon>Eukaryota</taxon>
        <taxon>Discoba</taxon>
        <taxon>Euglenozoa</taxon>
        <taxon>Kinetoplastea</taxon>
        <taxon>Metakinetoplastina</taxon>
        <taxon>Trypanosomatida</taxon>
        <taxon>Trypanosomatidae</taxon>
        <taxon>Trypanosoma</taxon>
        <taxon>Herpetosoma</taxon>
    </lineage>
</organism>
<sequence length="424" mass="49067">MADENVVTLREDSSDLQTQLEQRRSQARNLELQVARREADLRRAKEEQALLKELRTVNEVTLRKKQQRDDAQDRRTLKISSESLAEVVALENEIKEENKRTTELKEAANTIARQMEDVERGIENVFSRMALVKDIARWNRMEAGALGGAVATNEWILRRRNLTALNEEQKTVKALSALLSERIEAINKEMEEDERKQEQLAAAQRDLVEANNKYGELIEDLKSTERLIKKKERMLDASANASKECNEYKKVKQLDGDKKVLYNTLSKFRESNVNNSKSILSLEVRLRQLETKLEAVNLFVQQVFAQVEEEELMEDISEDATEVSLQQFEEICRDLELSRETLIQRENQLNAHDAKVEQLGRKMLILQNAIASRATSAQLQIKGNEREFETLISHVDYMKAEFDEEYKKLSQENAMLQSKLGQRQ</sequence>
<feature type="region of interest" description="Disordered" evidence="2">
    <location>
        <begin position="1"/>
        <end position="22"/>
    </location>
</feature>
<dbReference type="Proteomes" id="UP000031737">
    <property type="component" value="Unassembled WGS sequence"/>
</dbReference>
<evidence type="ECO:0000256" key="1">
    <source>
        <dbReference type="SAM" id="Coils"/>
    </source>
</evidence>
<dbReference type="EMBL" id="AUPL01005286">
    <property type="protein sequence ID" value="ESL07031.1"/>
    <property type="molecule type" value="Genomic_DNA"/>
</dbReference>
<reference evidence="3 4" key="1">
    <citation type="submission" date="2013-07" db="EMBL/GenBank/DDBJ databases">
        <authorList>
            <person name="Stoco P.H."/>
            <person name="Wagner G."/>
            <person name="Gerber A."/>
            <person name="Zaha A."/>
            <person name="Thompson C."/>
            <person name="Bartholomeu D.C."/>
            <person name="Luckemeyer D.D."/>
            <person name="Bahia D."/>
            <person name="Loreto E."/>
            <person name="Prestes E.B."/>
            <person name="Lima F.M."/>
            <person name="Rodrigues-Luiz G."/>
            <person name="Vallejo G.A."/>
            <person name="Filho J.F."/>
            <person name="Monteiro K.M."/>
            <person name="Tyler K.M."/>
            <person name="de Almeida L.G."/>
            <person name="Ortiz M.F."/>
            <person name="Siervo M.A."/>
            <person name="de Moraes M.H."/>
            <person name="Cunha O.L."/>
            <person name="Mendonca-Neto R."/>
            <person name="Silva R."/>
            <person name="Teixeira S.M."/>
            <person name="Murta S.M."/>
            <person name="Sincero T.C."/>
            <person name="Mendes T.A."/>
            <person name="Urmenyi T.P."/>
            <person name="Silva V.G."/>
            <person name="da Rocha W.D."/>
            <person name="Andersson B."/>
            <person name="Romanha A.J."/>
            <person name="Steindel M."/>
            <person name="de Vasconcelos A.T."/>
            <person name="Grisard E.C."/>
        </authorList>
    </citation>
    <scope>NUCLEOTIDE SEQUENCE [LARGE SCALE GENOMIC DNA]</scope>
    <source>
        <strain evidence="3 4">SC58</strain>
    </source>
</reference>
<dbReference type="VEuPathDB" id="TriTrypDB:TRSC58_05286"/>
<evidence type="ECO:0000313" key="4">
    <source>
        <dbReference type="Proteomes" id="UP000031737"/>
    </source>
</evidence>
<gene>
    <name evidence="3" type="ORF">TRSC58_05286</name>
</gene>
<feature type="coiled-coil region" evidence="1">
    <location>
        <begin position="80"/>
        <end position="107"/>
    </location>
</feature>
<keyword evidence="1" id="KW-0175">Coiled coil</keyword>
<evidence type="ECO:0000313" key="3">
    <source>
        <dbReference type="EMBL" id="ESL07031.1"/>
    </source>
</evidence>
<dbReference type="AlphaFoldDB" id="A0A061IYV8"/>
<proteinExistence type="predicted"/>
<protein>
    <submittedName>
        <fullName evidence="3">Uncharacterized protein</fullName>
    </submittedName>
</protein>
<comment type="caution">
    <text evidence="3">The sequence shown here is derived from an EMBL/GenBank/DDBJ whole genome shotgun (WGS) entry which is preliminary data.</text>
</comment>
<name>A0A061IYV8_TRYRA</name>
<evidence type="ECO:0000256" key="2">
    <source>
        <dbReference type="SAM" id="MobiDB-lite"/>
    </source>
</evidence>
<keyword evidence="4" id="KW-1185">Reference proteome</keyword>
<feature type="coiled-coil region" evidence="1">
    <location>
        <begin position="176"/>
        <end position="234"/>
    </location>
</feature>